<dbReference type="InterPro" id="IPR036259">
    <property type="entry name" value="MFS_trans_sf"/>
</dbReference>
<reference evidence="9 10" key="2">
    <citation type="submission" date="2018-11" db="EMBL/GenBank/DDBJ databases">
        <authorList>
            <consortium name="Pathogen Informatics"/>
        </authorList>
    </citation>
    <scope>NUCLEOTIDE SEQUENCE [LARGE SCALE GENOMIC DNA]</scope>
</reference>
<dbReference type="SUPFAM" id="SSF103473">
    <property type="entry name" value="MFS general substrate transporter"/>
    <property type="match status" value="1"/>
</dbReference>
<dbReference type="WBParaSite" id="BPAG_0001342701-mRNA-1">
    <property type="protein sequence ID" value="BPAG_0001342701-mRNA-1"/>
    <property type="gene ID" value="BPAG_0001342701"/>
</dbReference>
<feature type="transmembrane region" description="Helical" evidence="7">
    <location>
        <begin position="532"/>
        <end position="556"/>
    </location>
</feature>
<dbReference type="Gene3D" id="1.20.1250.20">
    <property type="entry name" value="MFS general substrate transporter like domains"/>
    <property type="match status" value="2"/>
</dbReference>
<feature type="transmembrane region" description="Helical" evidence="7">
    <location>
        <begin position="568"/>
        <end position="589"/>
    </location>
</feature>
<dbReference type="PANTHER" id="PTHR48020">
    <property type="entry name" value="PROTON MYO-INOSITOL COTRANSPORTER"/>
    <property type="match status" value="1"/>
</dbReference>
<feature type="transmembrane region" description="Helical" evidence="7">
    <location>
        <begin position="125"/>
        <end position="145"/>
    </location>
</feature>
<evidence type="ECO:0000256" key="6">
    <source>
        <dbReference type="ARBA" id="ARBA00023136"/>
    </source>
</evidence>
<dbReference type="GO" id="GO:0016324">
    <property type="term" value="C:apical plasma membrane"/>
    <property type="evidence" value="ECO:0007669"/>
    <property type="project" value="TreeGrafter"/>
</dbReference>
<dbReference type="InterPro" id="IPR005828">
    <property type="entry name" value="MFS_sugar_transport-like"/>
</dbReference>
<dbReference type="PRINTS" id="PR00171">
    <property type="entry name" value="SUGRTRNSPORT"/>
</dbReference>
<dbReference type="InterPro" id="IPR020846">
    <property type="entry name" value="MFS_dom"/>
</dbReference>
<evidence type="ECO:0000256" key="1">
    <source>
        <dbReference type="ARBA" id="ARBA00004141"/>
    </source>
</evidence>
<keyword evidence="4 7" id="KW-0812">Transmembrane</keyword>
<dbReference type="InterPro" id="IPR050814">
    <property type="entry name" value="Myo-inositol_Transporter"/>
</dbReference>
<keyword evidence="10" id="KW-1185">Reference proteome</keyword>
<evidence type="ECO:0000256" key="3">
    <source>
        <dbReference type="ARBA" id="ARBA00022448"/>
    </source>
</evidence>
<evidence type="ECO:0000256" key="2">
    <source>
        <dbReference type="ARBA" id="ARBA00010992"/>
    </source>
</evidence>
<dbReference type="Pfam" id="PF00083">
    <property type="entry name" value="Sugar_tr"/>
    <property type="match status" value="2"/>
</dbReference>
<feature type="domain" description="Major facilitator superfamily (MFS) profile" evidence="8">
    <location>
        <begin position="88"/>
        <end position="623"/>
    </location>
</feature>
<sequence length="657" mass="73773">MYNKKLCIIRKRQRIITERINLSWRFQLFKHAHYLKFITITSVACIICRNPPTEQKFLMVYIGIANCDHQGHQDPKKQVRANAYVYLLTLMAAMGGLLFGYDTGIVSGIMLYLPHNKYMDGLSTVWKEIIISITSGMAGIAALTAGKSSDKFGRRKVIISATVFFIAGAIICGVAFGRWTLLIGRILLGIAIGFASMVVPVYISEAAPARIRGKLVTIYQFMVAFGFTVANAVAAWFAQYDPVNIGWRLMFAFAAVPALVQLVGFLFLPETPRYLINHGREKEAQEVLHRLYDNDKEWIAYEMGEVAREMRREAILRQESGDEFVLRRVLRTAHVRKALALGCALQMFQQLAGINTILYYTSSIIRSAGVHDKITTIWISCGISTVQAVGTILPLNLIERLGRRTLVLSSLIGVVITLCMMGGAFILINYDSSKINPAQAYIGIDMNSTNTNKELLDLCFGFRNCDECVTSEHCGYCSLKEESSSLTTTFGQCLPVNSENIQHSLYGYCKDSMNNATAYSFTDTSCKTRFTALPIVIMILYISVYSLGMGPIPWVFNAEVYPIWARGTCVALSTFTNWTFNLLMSLTYLSLSQAITKHGAFFLYAGISFIGFIIFYFFAPETRGRRIEEIERLFMSEKEITPERNQRHEKTVSASVI</sequence>
<dbReference type="PROSITE" id="PS00217">
    <property type="entry name" value="SUGAR_TRANSPORT_2"/>
    <property type="match status" value="1"/>
</dbReference>
<reference evidence="11" key="1">
    <citation type="submission" date="2017-02" db="UniProtKB">
        <authorList>
            <consortium name="WormBaseParasite"/>
        </authorList>
    </citation>
    <scope>IDENTIFICATION</scope>
</reference>
<name>A0A0N4TWV4_BRUPA</name>
<evidence type="ECO:0000313" key="9">
    <source>
        <dbReference type="EMBL" id="VDN94540.1"/>
    </source>
</evidence>
<dbReference type="GO" id="GO:0005366">
    <property type="term" value="F:myo-inositol:proton symporter activity"/>
    <property type="evidence" value="ECO:0007669"/>
    <property type="project" value="TreeGrafter"/>
</dbReference>
<accession>A0A0N4TWV4</accession>
<dbReference type="AlphaFoldDB" id="A0A0N4TWV4"/>
<feature type="transmembrane region" description="Helical" evidence="7">
    <location>
        <begin position="83"/>
        <end position="113"/>
    </location>
</feature>
<feature type="transmembrane region" description="Helical" evidence="7">
    <location>
        <begin position="377"/>
        <end position="398"/>
    </location>
</feature>
<feature type="transmembrane region" description="Helical" evidence="7">
    <location>
        <begin position="245"/>
        <end position="268"/>
    </location>
</feature>
<feature type="transmembrane region" description="Helical" evidence="7">
    <location>
        <begin position="405"/>
        <end position="428"/>
    </location>
</feature>
<comment type="similarity">
    <text evidence="2">Belongs to the major facilitator superfamily. Sugar transporter (TC 2.A.1.1) family.</text>
</comment>
<evidence type="ECO:0000256" key="5">
    <source>
        <dbReference type="ARBA" id="ARBA00022989"/>
    </source>
</evidence>
<protein>
    <submittedName>
        <fullName evidence="11">MFS domain-containing protein</fullName>
    </submittedName>
</protein>
<evidence type="ECO:0000256" key="7">
    <source>
        <dbReference type="SAM" id="Phobius"/>
    </source>
</evidence>
<dbReference type="InterPro" id="IPR005829">
    <property type="entry name" value="Sugar_transporter_CS"/>
</dbReference>
<gene>
    <name evidence="9" type="ORF">BPAG_LOCUS13355</name>
</gene>
<dbReference type="Proteomes" id="UP000278627">
    <property type="component" value="Unassembled WGS sequence"/>
</dbReference>
<dbReference type="PROSITE" id="PS50850">
    <property type="entry name" value="MFS"/>
    <property type="match status" value="1"/>
</dbReference>
<comment type="subcellular location">
    <subcellularLocation>
        <location evidence="1">Membrane</location>
        <topology evidence="1">Multi-pass membrane protein</topology>
    </subcellularLocation>
</comment>
<dbReference type="NCBIfam" id="TIGR00879">
    <property type="entry name" value="SP"/>
    <property type="match status" value="1"/>
</dbReference>
<feature type="transmembrane region" description="Helical" evidence="7">
    <location>
        <begin position="338"/>
        <end position="357"/>
    </location>
</feature>
<evidence type="ECO:0000259" key="8">
    <source>
        <dbReference type="PROSITE" id="PS50850"/>
    </source>
</evidence>
<evidence type="ECO:0000256" key="4">
    <source>
        <dbReference type="ARBA" id="ARBA00022692"/>
    </source>
</evidence>
<feature type="transmembrane region" description="Helical" evidence="7">
    <location>
        <begin position="601"/>
        <end position="619"/>
    </location>
</feature>
<keyword evidence="5 7" id="KW-1133">Transmembrane helix</keyword>
<feature type="transmembrane region" description="Helical" evidence="7">
    <location>
        <begin position="215"/>
        <end position="239"/>
    </location>
</feature>
<keyword evidence="6 7" id="KW-0472">Membrane</keyword>
<organism evidence="11">
    <name type="scientific">Brugia pahangi</name>
    <name type="common">Filarial nematode worm</name>
    <dbReference type="NCBI Taxonomy" id="6280"/>
    <lineage>
        <taxon>Eukaryota</taxon>
        <taxon>Metazoa</taxon>
        <taxon>Ecdysozoa</taxon>
        <taxon>Nematoda</taxon>
        <taxon>Chromadorea</taxon>
        <taxon>Rhabditida</taxon>
        <taxon>Spirurina</taxon>
        <taxon>Spiruromorpha</taxon>
        <taxon>Filarioidea</taxon>
        <taxon>Onchocercidae</taxon>
        <taxon>Brugia</taxon>
    </lineage>
</organism>
<evidence type="ECO:0000313" key="11">
    <source>
        <dbReference type="WBParaSite" id="BPAG_0001342701-mRNA-1"/>
    </source>
</evidence>
<proteinExistence type="inferred from homology"/>
<dbReference type="PROSITE" id="PS00216">
    <property type="entry name" value="SUGAR_TRANSPORT_1"/>
    <property type="match status" value="1"/>
</dbReference>
<dbReference type="STRING" id="6280.A0A0N4TWV4"/>
<dbReference type="PANTHER" id="PTHR48020:SF12">
    <property type="entry name" value="PROTON MYO-INOSITOL COTRANSPORTER"/>
    <property type="match status" value="1"/>
</dbReference>
<feature type="transmembrane region" description="Helical" evidence="7">
    <location>
        <begin position="157"/>
        <end position="176"/>
    </location>
</feature>
<evidence type="ECO:0000313" key="10">
    <source>
        <dbReference type="Proteomes" id="UP000278627"/>
    </source>
</evidence>
<keyword evidence="3" id="KW-0813">Transport</keyword>
<dbReference type="InterPro" id="IPR003663">
    <property type="entry name" value="Sugar/inositol_transpt"/>
</dbReference>
<dbReference type="EMBL" id="UZAD01013382">
    <property type="protein sequence ID" value="VDN94540.1"/>
    <property type="molecule type" value="Genomic_DNA"/>
</dbReference>
<feature type="transmembrane region" description="Helical" evidence="7">
    <location>
        <begin position="182"/>
        <end position="203"/>
    </location>
</feature>